<evidence type="ECO:0000313" key="1">
    <source>
        <dbReference type="EMBL" id="SPJ24644.1"/>
    </source>
</evidence>
<dbReference type="OrthoDB" id="7864548at2"/>
<dbReference type="EMBL" id="ONZF01000005">
    <property type="protein sequence ID" value="SPJ24644.1"/>
    <property type="molecule type" value="Genomic_DNA"/>
</dbReference>
<protein>
    <recommendedName>
        <fullName evidence="3">Flagellar protein FliL</fullName>
    </recommendedName>
</protein>
<name>A0A2R8BWV8_9RHOB</name>
<keyword evidence="2" id="KW-1185">Reference proteome</keyword>
<reference evidence="1 2" key="1">
    <citation type="submission" date="2018-03" db="EMBL/GenBank/DDBJ databases">
        <authorList>
            <person name="Keele B.F."/>
        </authorList>
    </citation>
    <scope>NUCLEOTIDE SEQUENCE [LARGE SCALE GENOMIC DNA]</scope>
    <source>
        <strain evidence="1 2">CECT 8504</strain>
    </source>
</reference>
<gene>
    <name evidence="1" type="ORF">PAA8504_02481</name>
</gene>
<proteinExistence type="predicted"/>
<organism evidence="1 2">
    <name type="scientific">Palleronia abyssalis</name>
    <dbReference type="NCBI Taxonomy" id="1501240"/>
    <lineage>
        <taxon>Bacteria</taxon>
        <taxon>Pseudomonadati</taxon>
        <taxon>Pseudomonadota</taxon>
        <taxon>Alphaproteobacteria</taxon>
        <taxon>Rhodobacterales</taxon>
        <taxon>Roseobacteraceae</taxon>
        <taxon>Palleronia</taxon>
    </lineage>
</organism>
<evidence type="ECO:0000313" key="2">
    <source>
        <dbReference type="Proteomes" id="UP000244912"/>
    </source>
</evidence>
<dbReference type="Proteomes" id="UP000244912">
    <property type="component" value="Unassembled WGS sequence"/>
</dbReference>
<evidence type="ECO:0008006" key="3">
    <source>
        <dbReference type="Google" id="ProtNLM"/>
    </source>
</evidence>
<accession>A0A2R8BWV8</accession>
<sequence>MGKILPLIIALIGLGGGVGAGIALRPDPTSNLPDVASSEAPCGPVGTPDNAVTDPQPIVEEPAEGIFFELGNQFVIPVLDAGRVDSLVVVSLTLEIAPEIEAAVAEREPRLRDRFLRVMLDHANTGGFDGAFTSNGAIDRLKKSLEQTAKTEVGTGFFGILLTDIGKQEA</sequence>
<dbReference type="AlphaFoldDB" id="A0A2R8BWV8"/>
<dbReference type="RefSeq" id="WP_108894470.1">
    <property type="nucleotide sequence ID" value="NZ_ONZF01000005.1"/>
</dbReference>